<organism evidence="6 7">
    <name type="scientific">Cladophialophora immunda</name>
    <dbReference type="NCBI Taxonomy" id="569365"/>
    <lineage>
        <taxon>Eukaryota</taxon>
        <taxon>Fungi</taxon>
        <taxon>Dikarya</taxon>
        <taxon>Ascomycota</taxon>
        <taxon>Pezizomycotina</taxon>
        <taxon>Eurotiomycetes</taxon>
        <taxon>Chaetothyriomycetidae</taxon>
        <taxon>Chaetothyriales</taxon>
        <taxon>Herpotrichiellaceae</taxon>
        <taxon>Cladophialophora</taxon>
    </lineage>
</organism>
<evidence type="ECO:0000256" key="5">
    <source>
        <dbReference type="ARBA" id="ARBA00023235"/>
    </source>
</evidence>
<evidence type="ECO:0000313" key="7">
    <source>
        <dbReference type="Proteomes" id="UP000054466"/>
    </source>
</evidence>
<dbReference type="GO" id="GO:0005782">
    <property type="term" value="C:peroxisomal matrix"/>
    <property type="evidence" value="ECO:0007669"/>
    <property type="project" value="TreeGrafter"/>
</dbReference>
<comment type="pathway">
    <text evidence="2">Lipid metabolism; fatty acid beta-oxidation.</text>
</comment>
<dbReference type="PANTHER" id="PTHR43684:SF1">
    <property type="entry name" value="ENOYL-COA DELTA ISOMERASE 2"/>
    <property type="match status" value="1"/>
</dbReference>
<comment type="subcellular location">
    <subcellularLocation>
        <location evidence="1">Peroxisome</location>
    </subcellularLocation>
</comment>
<dbReference type="FunFam" id="3.90.226.10:FF:000048">
    <property type="entry name" value="3,2-trans-enoyl-CoA isomerase"/>
    <property type="match status" value="1"/>
</dbReference>
<dbReference type="CDD" id="cd06558">
    <property type="entry name" value="crotonase-like"/>
    <property type="match status" value="1"/>
</dbReference>
<accession>A0A0D2ANK9</accession>
<dbReference type="AlphaFoldDB" id="A0A0D2ANK9"/>
<sequence>MATMASPEEAVLYRQQGRIAIITLNQPKKLNAMTQLYYYRISCLLRDIAENPDISVTVITGSGRFFSAGANVTSTRPGVGPGLDKDAARNDILKGFVSNNLDITRSFYTHPKILIAALNGPTVGLSAALLGFCDFIYAAPHTFLLTPFSSLGLVAEGGASVGLVQRMGLTKANEALIMSRKIPCDELVACGFVNKVFSGKDQNDSEGFLKQVLAEIDDKLGDHLNQESILKIKELIRRPFLEGLEAQGVREVMEGMQRFVKGAPQEEFKKIASGQKRHKL</sequence>
<comment type="similarity">
    <text evidence="3">Belongs to the enoyl-CoA hydratase/isomerase family.</text>
</comment>
<proteinExistence type="inferred from homology"/>
<keyword evidence="4" id="KW-0576">Peroxisome</keyword>
<keyword evidence="5" id="KW-0413">Isomerase</keyword>
<reference evidence="6 7" key="1">
    <citation type="submission" date="2015-01" db="EMBL/GenBank/DDBJ databases">
        <title>The Genome Sequence of Cladophialophora immunda CBS83496.</title>
        <authorList>
            <consortium name="The Broad Institute Genomics Platform"/>
            <person name="Cuomo C."/>
            <person name="de Hoog S."/>
            <person name="Gorbushina A."/>
            <person name="Stielow B."/>
            <person name="Teixiera M."/>
            <person name="Abouelleil A."/>
            <person name="Chapman S.B."/>
            <person name="Priest M."/>
            <person name="Young S.K."/>
            <person name="Wortman J."/>
            <person name="Nusbaum C."/>
            <person name="Birren B."/>
        </authorList>
    </citation>
    <scope>NUCLEOTIDE SEQUENCE [LARGE SCALE GENOMIC DNA]</scope>
    <source>
        <strain evidence="6 7">CBS 83496</strain>
    </source>
</reference>
<keyword evidence="7" id="KW-1185">Reference proteome</keyword>
<evidence type="ECO:0000256" key="1">
    <source>
        <dbReference type="ARBA" id="ARBA00004275"/>
    </source>
</evidence>
<dbReference type="GO" id="GO:0004165">
    <property type="term" value="F:delta(3)-delta(2)-enoyl-CoA isomerase activity"/>
    <property type="evidence" value="ECO:0007669"/>
    <property type="project" value="UniProtKB-ARBA"/>
</dbReference>
<dbReference type="SUPFAM" id="SSF52096">
    <property type="entry name" value="ClpP/crotonase"/>
    <property type="match status" value="1"/>
</dbReference>
<dbReference type="OrthoDB" id="448450at2759"/>
<name>A0A0D2ANK9_9EURO</name>
<dbReference type="InterPro" id="IPR051053">
    <property type="entry name" value="ECH/Chromodomain_protein"/>
</dbReference>
<dbReference type="STRING" id="569365.A0A0D2ANK9"/>
<evidence type="ECO:0000313" key="6">
    <source>
        <dbReference type="EMBL" id="KIW26682.1"/>
    </source>
</evidence>
<dbReference type="HOGENOM" id="CLU_009834_6_2_1"/>
<dbReference type="VEuPathDB" id="FungiDB:PV07_06496"/>
<evidence type="ECO:0000256" key="4">
    <source>
        <dbReference type="ARBA" id="ARBA00023140"/>
    </source>
</evidence>
<dbReference type="Gene3D" id="3.90.226.10">
    <property type="entry name" value="2-enoyl-CoA Hydratase, Chain A, domain 1"/>
    <property type="match status" value="1"/>
</dbReference>
<dbReference type="Proteomes" id="UP000054466">
    <property type="component" value="Unassembled WGS sequence"/>
</dbReference>
<dbReference type="RefSeq" id="XP_016246898.1">
    <property type="nucleotide sequence ID" value="XM_016393479.1"/>
</dbReference>
<dbReference type="GO" id="GO:0006635">
    <property type="term" value="P:fatty acid beta-oxidation"/>
    <property type="evidence" value="ECO:0007669"/>
    <property type="project" value="TreeGrafter"/>
</dbReference>
<dbReference type="InterPro" id="IPR001753">
    <property type="entry name" value="Enoyl-CoA_hydra/iso"/>
</dbReference>
<gene>
    <name evidence="6" type="ORF">PV07_06496</name>
</gene>
<evidence type="ECO:0000256" key="2">
    <source>
        <dbReference type="ARBA" id="ARBA00005005"/>
    </source>
</evidence>
<dbReference type="InterPro" id="IPR029045">
    <property type="entry name" value="ClpP/crotonase-like_dom_sf"/>
</dbReference>
<dbReference type="GeneID" id="27345690"/>
<dbReference type="PANTHER" id="PTHR43684">
    <property type="match status" value="1"/>
</dbReference>
<protein>
    <recommendedName>
        <fullName evidence="8">Enoyl-CoA hydratase</fullName>
    </recommendedName>
</protein>
<evidence type="ECO:0000256" key="3">
    <source>
        <dbReference type="ARBA" id="ARBA00005254"/>
    </source>
</evidence>
<dbReference type="EMBL" id="KN847043">
    <property type="protein sequence ID" value="KIW26682.1"/>
    <property type="molecule type" value="Genomic_DNA"/>
</dbReference>
<evidence type="ECO:0008006" key="8">
    <source>
        <dbReference type="Google" id="ProtNLM"/>
    </source>
</evidence>
<dbReference type="Pfam" id="PF00378">
    <property type="entry name" value="ECH_1"/>
    <property type="match status" value="1"/>
</dbReference>